<keyword evidence="2 4" id="KW-0547">Nucleotide-binding</keyword>
<accession>A0ABT8EG66</accession>
<dbReference type="PANTHER" id="PTHR12213">
    <property type="entry name" value="CORRINOID ADENOSYLTRANSFERASE"/>
    <property type="match status" value="1"/>
</dbReference>
<dbReference type="Gene3D" id="1.20.1200.10">
    <property type="entry name" value="Cobalamin adenosyltransferase-like"/>
    <property type="match status" value="1"/>
</dbReference>
<dbReference type="InterPro" id="IPR029499">
    <property type="entry name" value="PduO-typ"/>
</dbReference>
<evidence type="ECO:0000313" key="7">
    <source>
        <dbReference type="EMBL" id="MDN4120291.1"/>
    </source>
</evidence>
<sequence length="181" mass="19865">MSTRLSIISTRTGDQGTTSLGDGTRVPKTALRIHALGDVDELNSFLGQLRSETLPSNVDQLLSTVQHDLFDMGAELCIPGHQALTEQHVLALDEALQHYNAKLGNLAEFILPGGTAAAASAHIVRSVARRAERSILALHEHEPIEVATRHYINRLSDLMFVLARYLNRSAGQPDVLWRANR</sequence>
<dbReference type="PANTHER" id="PTHR12213:SF0">
    <property type="entry name" value="CORRINOID ADENOSYLTRANSFERASE MMAB"/>
    <property type="match status" value="1"/>
</dbReference>
<comment type="similarity">
    <text evidence="4">Belongs to the Cob(I)alamin adenosyltransferase family.</text>
</comment>
<dbReference type="Pfam" id="PF01923">
    <property type="entry name" value="Cob_adeno_trans"/>
    <property type="match status" value="1"/>
</dbReference>
<comment type="catalytic activity">
    <reaction evidence="4">
        <text>2 cob(II)alamin + AH2 + 2 ATP = 2 adenosylcob(III)alamin + 2 triphosphate + A + 2 H(+)</text>
        <dbReference type="Rhea" id="RHEA:53304"/>
        <dbReference type="ChEBI" id="CHEBI:13193"/>
        <dbReference type="ChEBI" id="CHEBI:15378"/>
        <dbReference type="ChEBI" id="CHEBI:16304"/>
        <dbReference type="ChEBI" id="CHEBI:17499"/>
        <dbReference type="ChEBI" id="CHEBI:18036"/>
        <dbReference type="ChEBI" id="CHEBI:18408"/>
        <dbReference type="ChEBI" id="CHEBI:30616"/>
    </reaction>
</comment>
<keyword evidence="8" id="KW-1185">Reference proteome</keyword>
<dbReference type="InterPro" id="IPR036451">
    <property type="entry name" value="CblAdoTrfase-like_sf"/>
</dbReference>
<protein>
    <recommendedName>
        <fullName evidence="4">Cobalamin adenosyltransferase</fullName>
        <ecNumber evidence="4">2.5.1.-</ecNumber>
    </recommendedName>
</protein>
<evidence type="ECO:0000256" key="5">
    <source>
        <dbReference type="SAM" id="MobiDB-lite"/>
    </source>
</evidence>
<evidence type="ECO:0000256" key="3">
    <source>
        <dbReference type="ARBA" id="ARBA00022840"/>
    </source>
</evidence>
<gene>
    <name evidence="7" type="ORF">LMS43_03195</name>
</gene>
<reference evidence="7" key="1">
    <citation type="submission" date="2021-11" db="EMBL/GenBank/DDBJ databases">
        <title>Draft genome sequence of Alcaligenes endophyticus type strain CCUG 75668T.</title>
        <authorList>
            <person name="Salva-Serra F."/>
            <person name="Duran R.E."/>
            <person name="Seeger M."/>
            <person name="Moore E.R.B."/>
            <person name="Jaen-Luchoro D."/>
        </authorList>
    </citation>
    <scope>NUCLEOTIDE SEQUENCE</scope>
    <source>
        <strain evidence="7">CCUG 75668</strain>
    </source>
</reference>
<evidence type="ECO:0000313" key="8">
    <source>
        <dbReference type="Proteomes" id="UP001168613"/>
    </source>
</evidence>
<evidence type="ECO:0000256" key="2">
    <source>
        <dbReference type="ARBA" id="ARBA00022741"/>
    </source>
</evidence>
<dbReference type="GO" id="GO:0008817">
    <property type="term" value="F:corrinoid adenosyltransferase activity"/>
    <property type="evidence" value="ECO:0007669"/>
    <property type="project" value="UniProtKB-EC"/>
</dbReference>
<comment type="caution">
    <text evidence="7">The sequence shown here is derived from an EMBL/GenBank/DDBJ whole genome shotgun (WGS) entry which is preliminary data.</text>
</comment>
<feature type="compositionally biased region" description="Polar residues" evidence="5">
    <location>
        <begin position="1"/>
        <end position="21"/>
    </location>
</feature>
<dbReference type="InterPro" id="IPR016030">
    <property type="entry name" value="CblAdoTrfase-like"/>
</dbReference>
<dbReference type="NCBIfam" id="TIGR00636">
    <property type="entry name" value="PduO_Nterm"/>
    <property type="match status" value="1"/>
</dbReference>
<dbReference type="EMBL" id="JAJHNU010000001">
    <property type="protein sequence ID" value="MDN4120291.1"/>
    <property type="molecule type" value="Genomic_DNA"/>
</dbReference>
<feature type="domain" description="Cobalamin adenosyltransferase-like" evidence="6">
    <location>
        <begin position="8"/>
        <end position="166"/>
    </location>
</feature>
<dbReference type="EC" id="2.5.1.-" evidence="4"/>
<evidence type="ECO:0000256" key="4">
    <source>
        <dbReference type="RuleBase" id="RU366026"/>
    </source>
</evidence>
<keyword evidence="1 4" id="KW-0808">Transferase</keyword>
<feature type="region of interest" description="Disordered" evidence="5">
    <location>
        <begin position="1"/>
        <end position="23"/>
    </location>
</feature>
<keyword evidence="4" id="KW-0169">Cobalamin biosynthesis</keyword>
<organism evidence="7 8">
    <name type="scientific">Alcaligenes endophyticus</name>
    <dbReference type="NCBI Taxonomy" id="1929088"/>
    <lineage>
        <taxon>Bacteria</taxon>
        <taxon>Pseudomonadati</taxon>
        <taxon>Pseudomonadota</taxon>
        <taxon>Betaproteobacteria</taxon>
        <taxon>Burkholderiales</taxon>
        <taxon>Alcaligenaceae</taxon>
        <taxon>Alcaligenes</taxon>
    </lineage>
</organism>
<keyword evidence="3 4" id="KW-0067">ATP-binding</keyword>
<name>A0ABT8EG66_9BURK</name>
<evidence type="ECO:0000256" key="1">
    <source>
        <dbReference type="ARBA" id="ARBA00022679"/>
    </source>
</evidence>
<proteinExistence type="inferred from homology"/>
<dbReference type="SUPFAM" id="SSF89028">
    <property type="entry name" value="Cobalamin adenosyltransferase-like"/>
    <property type="match status" value="1"/>
</dbReference>
<dbReference type="Proteomes" id="UP001168613">
    <property type="component" value="Unassembled WGS sequence"/>
</dbReference>
<dbReference type="RefSeq" id="WP_266122386.1">
    <property type="nucleotide sequence ID" value="NZ_JAJHNU010000001.1"/>
</dbReference>
<evidence type="ECO:0000259" key="6">
    <source>
        <dbReference type="Pfam" id="PF01923"/>
    </source>
</evidence>